<evidence type="ECO:0000313" key="4">
    <source>
        <dbReference type="Proteomes" id="UP000279833"/>
    </source>
</evidence>
<dbReference type="WBParaSite" id="SCUD_0000004601-mRNA-1">
    <property type="protein sequence ID" value="SCUD_0000004601-mRNA-1"/>
    <property type="gene ID" value="SCUD_0000004601"/>
</dbReference>
<evidence type="ECO:0000256" key="1">
    <source>
        <dbReference type="SAM" id="MobiDB-lite"/>
    </source>
</evidence>
<feature type="compositionally biased region" description="Polar residues" evidence="1">
    <location>
        <begin position="1"/>
        <end position="11"/>
    </location>
</feature>
<dbReference type="AlphaFoldDB" id="A0A183JBJ2"/>
<evidence type="ECO:0000256" key="2">
    <source>
        <dbReference type="SAM" id="Phobius"/>
    </source>
</evidence>
<gene>
    <name evidence="3" type="ORF">SCUD_LOCUS47</name>
</gene>
<keyword evidence="2" id="KW-0472">Membrane</keyword>
<feature type="transmembrane region" description="Helical" evidence="2">
    <location>
        <begin position="47"/>
        <end position="69"/>
    </location>
</feature>
<name>A0A183JBJ2_9TREM</name>
<sequence length="76" mass="9061">NNSNNSNSHGTVSECESKRRESVIDVNRRKQRELIEKQRVSSFSHYIYMYLTIILYYILLENCSVIYLLDVYKPLI</sequence>
<keyword evidence="2" id="KW-0812">Transmembrane</keyword>
<proteinExistence type="predicted"/>
<accession>A0A183JBJ2</accession>
<reference evidence="5" key="1">
    <citation type="submission" date="2016-06" db="UniProtKB">
        <authorList>
            <consortium name="WormBaseParasite"/>
        </authorList>
    </citation>
    <scope>IDENTIFICATION</scope>
</reference>
<protein>
    <submittedName>
        <fullName evidence="5">Ovule protein</fullName>
    </submittedName>
</protein>
<keyword evidence="2" id="KW-1133">Transmembrane helix</keyword>
<reference evidence="3 4" key="2">
    <citation type="submission" date="2018-11" db="EMBL/GenBank/DDBJ databases">
        <authorList>
            <consortium name="Pathogen Informatics"/>
        </authorList>
    </citation>
    <scope>NUCLEOTIDE SEQUENCE [LARGE SCALE GENOMIC DNA]</scope>
    <source>
        <strain evidence="3">Dakar</strain>
        <strain evidence="4">Dakar, Senegal</strain>
    </source>
</reference>
<feature type="region of interest" description="Disordered" evidence="1">
    <location>
        <begin position="1"/>
        <end position="20"/>
    </location>
</feature>
<dbReference type="EMBL" id="UZAK01000027">
    <property type="protein sequence ID" value="VDO58851.1"/>
    <property type="molecule type" value="Genomic_DNA"/>
</dbReference>
<evidence type="ECO:0000313" key="3">
    <source>
        <dbReference type="EMBL" id="VDO58851.1"/>
    </source>
</evidence>
<organism evidence="5">
    <name type="scientific">Schistosoma curassoni</name>
    <dbReference type="NCBI Taxonomy" id="6186"/>
    <lineage>
        <taxon>Eukaryota</taxon>
        <taxon>Metazoa</taxon>
        <taxon>Spiralia</taxon>
        <taxon>Lophotrochozoa</taxon>
        <taxon>Platyhelminthes</taxon>
        <taxon>Trematoda</taxon>
        <taxon>Digenea</taxon>
        <taxon>Strigeidida</taxon>
        <taxon>Schistosomatoidea</taxon>
        <taxon>Schistosomatidae</taxon>
        <taxon>Schistosoma</taxon>
    </lineage>
</organism>
<keyword evidence="4" id="KW-1185">Reference proteome</keyword>
<evidence type="ECO:0000313" key="5">
    <source>
        <dbReference type="WBParaSite" id="SCUD_0000004601-mRNA-1"/>
    </source>
</evidence>
<dbReference type="Proteomes" id="UP000279833">
    <property type="component" value="Unassembled WGS sequence"/>
</dbReference>